<evidence type="ECO:0000259" key="3">
    <source>
        <dbReference type="PROSITE" id="PS01031"/>
    </source>
</evidence>
<comment type="similarity">
    <text evidence="1 2">Belongs to the small heat shock protein (HSP20) family.</text>
</comment>
<proteinExistence type="inferred from homology"/>
<dbReference type="PROSITE" id="PS01031">
    <property type="entry name" value="SHSP"/>
    <property type="match status" value="1"/>
</dbReference>
<dbReference type="SUPFAM" id="SSF49764">
    <property type="entry name" value="HSP20-like chaperones"/>
    <property type="match status" value="1"/>
</dbReference>
<dbReference type="KEGG" id="hrr:HZS55_08140"/>
<dbReference type="InterPro" id="IPR002068">
    <property type="entry name" value="A-crystallin/Hsp20_dom"/>
</dbReference>
<evidence type="ECO:0000313" key="5">
    <source>
        <dbReference type="Proteomes" id="UP000509667"/>
    </source>
</evidence>
<keyword evidence="5" id="KW-1185">Reference proteome</keyword>
<dbReference type="GeneID" id="56077825"/>
<dbReference type="Gene3D" id="2.60.40.790">
    <property type="match status" value="1"/>
</dbReference>
<evidence type="ECO:0000313" key="4">
    <source>
        <dbReference type="EMBL" id="QLH77262.1"/>
    </source>
</evidence>
<gene>
    <name evidence="4" type="ORF">HZS55_08140</name>
</gene>
<organism evidence="4 5">
    <name type="scientific">Halosimplex rubrum</name>
    <dbReference type="NCBI Taxonomy" id="869889"/>
    <lineage>
        <taxon>Archaea</taxon>
        <taxon>Methanobacteriati</taxon>
        <taxon>Methanobacteriota</taxon>
        <taxon>Stenosarchaea group</taxon>
        <taxon>Halobacteria</taxon>
        <taxon>Halobacteriales</taxon>
        <taxon>Haloarculaceae</taxon>
        <taxon>Halosimplex</taxon>
    </lineage>
</organism>
<dbReference type="InterPro" id="IPR008978">
    <property type="entry name" value="HSP20-like_chaperone"/>
</dbReference>
<evidence type="ECO:0000256" key="2">
    <source>
        <dbReference type="RuleBase" id="RU003616"/>
    </source>
</evidence>
<dbReference type="CDD" id="cd06464">
    <property type="entry name" value="ACD_sHsps-like"/>
    <property type="match status" value="1"/>
</dbReference>
<dbReference type="RefSeq" id="WP_179911191.1">
    <property type="nucleotide sequence ID" value="NZ_CP058910.1"/>
</dbReference>
<dbReference type="EMBL" id="CP058910">
    <property type="protein sequence ID" value="QLH77262.1"/>
    <property type="molecule type" value="Genomic_DNA"/>
</dbReference>
<evidence type="ECO:0000256" key="1">
    <source>
        <dbReference type="PROSITE-ProRule" id="PRU00285"/>
    </source>
</evidence>
<feature type="domain" description="SHSP" evidence="3">
    <location>
        <begin position="1"/>
        <end position="102"/>
    </location>
</feature>
<reference evidence="4 5" key="1">
    <citation type="submission" date="2020-07" db="EMBL/GenBank/DDBJ databases">
        <title>Halosimplex pelagicum sp. nov. and Halosimplex rubrum sp. nov., isolated from salted brown alga Laminaria, and emended description of the genus Halosimplex.</title>
        <authorList>
            <person name="Cui H."/>
        </authorList>
    </citation>
    <scope>NUCLEOTIDE SEQUENCE [LARGE SCALE GENOMIC DNA]</scope>
    <source>
        <strain evidence="4 5">R27</strain>
    </source>
</reference>
<dbReference type="OrthoDB" id="198277at2157"/>
<name>A0A7D5P4H0_9EURY</name>
<dbReference type="Proteomes" id="UP000509667">
    <property type="component" value="Chromosome"/>
</dbReference>
<dbReference type="Pfam" id="PF00011">
    <property type="entry name" value="HSP20"/>
    <property type="match status" value="1"/>
</dbReference>
<dbReference type="AlphaFoldDB" id="A0A7D5P4H0"/>
<sequence length="102" mass="11603">MIHHPDHDIELYRDDGTYRVFVDLPGFDPEDIEVTWVHHRLTVSARRTGGPGSSRVFDHQVNVPRAVDDDGITATYREGVLDVELPVDRSESPPGRRIEIET</sequence>
<protein>
    <submittedName>
        <fullName evidence="4">Hsp20/alpha crystallin family protein</fullName>
    </submittedName>
</protein>
<accession>A0A7D5P4H0</accession>